<comment type="caution">
    <text evidence="1">The sequence shown here is derived from an EMBL/GenBank/DDBJ whole genome shotgun (WGS) entry which is preliminary data.</text>
</comment>
<evidence type="ECO:0000313" key="1">
    <source>
        <dbReference type="EMBL" id="OBS31945.1"/>
    </source>
</evidence>
<dbReference type="Proteomes" id="UP000091969">
    <property type="component" value="Unassembled WGS sequence"/>
</dbReference>
<dbReference type="OrthoDB" id="9799211at2"/>
<name>A0A1A6DYU2_9BURK</name>
<gene>
    <name evidence="1" type="ORF">A9O67_11270</name>
</gene>
<dbReference type="RefSeq" id="WP_068606462.1">
    <property type="nucleotide sequence ID" value="NZ_LZDH01000004.1"/>
</dbReference>
<accession>A0A1A6DYU2</accession>
<evidence type="ECO:0008006" key="3">
    <source>
        <dbReference type="Google" id="ProtNLM"/>
    </source>
</evidence>
<organism evidence="1 2">
    <name type="scientific">Tepidimonas fonticaldi</name>
    <dbReference type="NCBI Taxonomy" id="1101373"/>
    <lineage>
        <taxon>Bacteria</taxon>
        <taxon>Pseudomonadati</taxon>
        <taxon>Pseudomonadota</taxon>
        <taxon>Betaproteobacteria</taxon>
        <taxon>Burkholderiales</taxon>
        <taxon>Tepidimonas</taxon>
    </lineage>
</organism>
<dbReference type="EMBL" id="LZDH01000004">
    <property type="protein sequence ID" value="OBS31945.1"/>
    <property type="molecule type" value="Genomic_DNA"/>
</dbReference>
<dbReference type="InterPro" id="IPR024524">
    <property type="entry name" value="DUF3800"/>
</dbReference>
<proteinExistence type="predicted"/>
<dbReference type="Pfam" id="PF12686">
    <property type="entry name" value="DUF3800"/>
    <property type="match status" value="1"/>
</dbReference>
<dbReference type="AlphaFoldDB" id="A0A1A6DYU2"/>
<evidence type="ECO:0000313" key="2">
    <source>
        <dbReference type="Proteomes" id="UP000091969"/>
    </source>
</evidence>
<keyword evidence="2" id="KW-1185">Reference proteome</keyword>
<sequence length="233" mass="26998">MTETVHIYCDESCHLENDGMKAMVLGALWCPAERQKSLSRKVKALKAQYGLPPGFEIKWVKVSPGKLSFYQALLDLFFDEPLLRFRGLVVPDKQLLDHGRFAQSHNDFYYKQWYTLLNRLIDPEKHYRIFLDIKDTQGRRKVAKLHDVLCNANYDFDRSIIESIEQVQSHDVPLLQLADLLIGALSYVHRGRHGSPAKQALVAHIRHRSGLSLEQSSLWRAEKFNLLVWRAQS</sequence>
<protein>
    <recommendedName>
        <fullName evidence="3">DUF3800 domain-containing protein</fullName>
    </recommendedName>
</protein>
<reference evidence="1 2" key="1">
    <citation type="submission" date="2016-06" db="EMBL/GenBank/DDBJ databases">
        <title>Genome sequence of Tepidimonas fonticaldi PL17.</title>
        <authorList>
            <person name="Pinnaka A.K."/>
        </authorList>
    </citation>
    <scope>NUCLEOTIDE SEQUENCE [LARGE SCALE GENOMIC DNA]</scope>
    <source>
        <strain evidence="1 2">PL17</strain>
    </source>
</reference>